<dbReference type="PROSITE" id="PS51721">
    <property type="entry name" value="G_CP"/>
    <property type="match status" value="1"/>
</dbReference>
<dbReference type="Pfam" id="PF03193">
    <property type="entry name" value="RsgA_GTPase"/>
    <property type="match status" value="1"/>
</dbReference>
<dbReference type="InterPro" id="IPR010914">
    <property type="entry name" value="RsgA_GTPase_dom"/>
</dbReference>
<comment type="function">
    <text evidence="10">One of several proteins that assist in the late maturation steps of the functional core of the 30S ribosomal subunit. Helps release RbfA from mature subunits. May play a role in the assembly of ribosomal proteins into the subunit. Circularly permuted GTPase that catalyzes slow GTP hydrolysis, GTPase activity is stimulated by the 30S ribosomal subunit.</text>
</comment>
<dbReference type="InterPro" id="IPR030378">
    <property type="entry name" value="G_CP_dom"/>
</dbReference>
<dbReference type="PANTHER" id="PTHR32120:SF10">
    <property type="entry name" value="SMALL RIBOSOMAL SUBUNIT BIOGENESIS GTPASE RSGA"/>
    <property type="match status" value="1"/>
</dbReference>
<feature type="binding site" evidence="10">
    <location>
        <begin position="211"/>
        <end position="219"/>
    </location>
    <ligand>
        <name>GTP</name>
        <dbReference type="ChEBI" id="CHEBI:37565"/>
    </ligand>
</feature>
<evidence type="ECO:0000256" key="3">
    <source>
        <dbReference type="ARBA" id="ARBA00022723"/>
    </source>
</evidence>
<feature type="binding site" evidence="10">
    <location>
        <position position="305"/>
    </location>
    <ligand>
        <name>Zn(2+)</name>
        <dbReference type="ChEBI" id="CHEBI:29105"/>
    </ligand>
</feature>
<dbReference type="SUPFAM" id="SSF52540">
    <property type="entry name" value="P-loop containing nucleoside triphosphate hydrolases"/>
    <property type="match status" value="1"/>
</dbReference>
<evidence type="ECO:0000256" key="1">
    <source>
        <dbReference type="ARBA" id="ARBA00022490"/>
    </source>
</evidence>
<dbReference type="InterPro" id="IPR004881">
    <property type="entry name" value="Ribosome_biogen_GTPase_RsgA"/>
</dbReference>
<name>A0ABU3PE75_9BURK</name>
<dbReference type="CDD" id="cd01854">
    <property type="entry name" value="YjeQ_EngC"/>
    <property type="match status" value="1"/>
</dbReference>
<evidence type="ECO:0000256" key="7">
    <source>
        <dbReference type="ARBA" id="ARBA00022833"/>
    </source>
</evidence>
<keyword evidence="3 10" id="KW-0479">Metal-binding</keyword>
<protein>
    <recommendedName>
        <fullName evidence="10">Small ribosomal subunit biogenesis GTPase RsgA</fullName>
        <ecNumber evidence="10">3.6.1.-</ecNumber>
    </recommendedName>
</protein>
<feature type="binding site" evidence="10">
    <location>
        <position position="297"/>
    </location>
    <ligand>
        <name>Zn(2+)</name>
        <dbReference type="ChEBI" id="CHEBI:29105"/>
    </ligand>
</feature>
<comment type="subunit">
    <text evidence="10">Monomer. Associates with 30S ribosomal subunit, binds 16S rRNA.</text>
</comment>
<evidence type="ECO:0000256" key="6">
    <source>
        <dbReference type="ARBA" id="ARBA00022801"/>
    </source>
</evidence>
<feature type="domain" description="CP-type G" evidence="12">
    <location>
        <begin position="107"/>
        <end position="269"/>
    </location>
</feature>
<keyword evidence="1 10" id="KW-0963">Cytoplasm</keyword>
<keyword evidence="8 10" id="KW-0694">RNA-binding</keyword>
<dbReference type="EC" id="3.6.1.-" evidence="10"/>
<feature type="binding site" evidence="10">
    <location>
        <position position="299"/>
    </location>
    <ligand>
        <name>Zn(2+)</name>
        <dbReference type="ChEBI" id="CHEBI:29105"/>
    </ligand>
</feature>
<feature type="binding site" evidence="10">
    <location>
        <position position="292"/>
    </location>
    <ligand>
        <name>Zn(2+)</name>
        <dbReference type="ChEBI" id="CHEBI:29105"/>
    </ligand>
</feature>
<dbReference type="NCBIfam" id="TIGR00157">
    <property type="entry name" value="ribosome small subunit-dependent GTPase A"/>
    <property type="match status" value="1"/>
</dbReference>
<gene>
    <name evidence="10 13" type="primary">rsgA</name>
    <name evidence="13" type="ORF">RQP53_14220</name>
</gene>
<evidence type="ECO:0000256" key="10">
    <source>
        <dbReference type="HAMAP-Rule" id="MF_01820"/>
    </source>
</evidence>
<evidence type="ECO:0000256" key="8">
    <source>
        <dbReference type="ARBA" id="ARBA00022884"/>
    </source>
</evidence>
<reference evidence="13" key="1">
    <citation type="submission" date="2023-09" db="EMBL/GenBank/DDBJ databases">
        <title>Paucibacter sp. APW11 Genome sequencing and assembly.</title>
        <authorList>
            <person name="Kim I."/>
        </authorList>
    </citation>
    <scope>NUCLEOTIDE SEQUENCE</scope>
    <source>
        <strain evidence="13">APW11</strain>
    </source>
</reference>
<comment type="caution">
    <text evidence="13">The sequence shown here is derived from an EMBL/GenBank/DDBJ whole genome shotgun (WGS) entry which is preliminary data.</text>
</comment>
<proteinExistence type="inferred from homology"/>
<evidence type="ECO:0000256" key="4">
    <source>
        <dbReference type="ARBA" id="ARBA00022730"/>
    </source>
</evidence>
<keyword evidence="2 10" id="KW-0690">Ribosome biogenesis</keyword>
<evidence type="ECO:0000256" key="2">
    <source>
        <dbReference type="ARBA" id="ARBA00022517"/>
    </source>
</evidence>
<comment type="cofactor">
    <cofactor evidence="10">
        <name>Zn(2+)</name>
        <dbReference type="ChEBI" id="CHEBI:29105"/>
    </cofactor>
    <text evidence="10">Binds 1 zinc ion per subunit.</text>
</comment>
<comment type="subcellular location">
    <subcellularLocation>
        <location evidence="10">Cytoplasm</location>
    </subcellularLocation>
</comment>
<organism evidence="13 14">
    <name type="scientific">Roseateles aquae</name>
    <dbReference type="NCBI Taxonomy" id="3077235"/>
    <lineage>
        <taxon>Bacteria</taxon>
        <taxon>Pseudomonadati</taxon>
        <taxon>Pseudomonadota</taxon>
        <taxon>Betaproteobacteria</taxon>
        <taxon>Burkholderiales</taxon>
        <taxon>Sphaerotilaceae</taxon>
        <taxon>Roseateles</taxon>
    </lineage>
</organism>
<evidence type="ECO:0000256" key="9">
    <source>
        <dbReference type="ARBA" id="ARBA00023134"/>
    </source>
</evidence>
<dbReference type="PROSITE" id="PS50936">
    <property type="entry name" value="ENGC_GTPASE"/>
    <property type="match status" value="1"/>
</dbReference>
<keyword evidence="14" id="KW-1185">Reference proteome</keyword>
<keyword evidence="7 10" id="KW-0862">Zinc</keyword>
<dbReference type="RefSeq" id="WP_315651007.1">
    <property type="nucleotide sequence ID" value="NZ_JAVXZY010000005.1"/>
</dbReference>
<dbReference type="InterPro" id="IPR027417">
    <property type="entry name" value="P-loop_NTPase"/>
</dbReference>
<evidence type="ECO:0000313" key="13">
    <source>
        <dbReference type="EMBL" id="MDT9000427.1"/>
    </source>
</evidence>
<keyword evidence="4 10" id="KW-0699">rRNA-binding</keyword>
<keyword evidence="9 10" id="KW-0342">GTP-binding</keyword>
<keyword evidence="5 10" id="KW-0547">Nucleotide-binding</keyword>
<dbReference type="EMBL" id="JAVXZY010000005">
    <property type="protein sequence ID" value="MDT9000427.1"/>
    <property type="molecule type" value="Genomic_DNA"/>
</dbReference>
<dbReference type="Proteomes" id="UP001246372">
    <property type="component" value="Unassembled WGS sequence"/>
</dbReference>
<dbReference type="Gene3D" id="1.10.40.50">
    <property type="entry name" value="Probable gtpase engc, domain 3"/>
    <property type="match status" value="1"/>
</dbReference>
<feature type="binding site" evidence="10">
    <location>
        <begin position="155"/>
        <end position="158"/>
    </location>
    <ligand>
        <name>GTP</name>
        <dbReference type="ChEBI" id="CHEBI:37565"/>
    </ligand>
</feature>
<dbReference type="Gene3D" id="3.40.50.300">
    <property type="entry name" value="P-loop containing nucleotide triphosphate hydrolases"/>
    <property type="match status" value="1"/>
</dbReference>
<evidence type="ECO:0000259" key="11">
    <source>
        <dbReference type="PROSITE" id="PS50936"/>
    </source>
</evidence>
<feature type="domain" description="EngC GTPase" evidence="11">
    <location>
        <begin position="116"/>
        <end position="267"/>
    </location>
</feature>
<evidence type="ECO:0000256" key="5">
    <source>
        <dbReference type="ARBA" id="ARBA00022741"/>
    </source>
</evidence>
<evidence type="ECO:0000259" key="12">
    <source>
        <dbReference type="PROSITE" id="PS51721"/>
    </source>
</evidence>
<evidence type="ECO:0000313" key="14">
    <source>
        <dbReference type="Proteomes" id="UP001246372"/>
    </source>
</evidence>
<dbReference type="PANTHER" id="PTHR32120">
    <property type="entry name" value="SMALL RIBOSOMAL SUBUNIT BIOGENESIS GTPASE RSGA"/>
    <property type="match status" value="1"/>
</dbReference>
<accession>A0ABU3PE75</accession>
<comment type="similarity">
    <text evidence="10">Belongs to the TRAFAC class YlqF/YawG GTPase family. RsgA subfamily.</text>
</comment>
<sequence length="360" mass="39513">MLFQDQDFPALQSLGFSEALLPALQAAPWHDGARLARLCALHRDQLQLHDTEGTLPARVRPELQRQLAAADQSLAVGDWLLFEVDASGQAWAYAQLPPLNRLCRRNPEGFRQPLVSNVDLALLVMGLDHDFNLARLDRYLVLCHSQALPCLIVLSKADLCADLPARLAPLYGHLAHSHALDVLALNGTAAADSAAALAPWLRPGQTLVLLGSSGAGKSTLANALTQSVSQQTGTVRADDSRGRHTTTARQLLHCPNGACIIDTPGLRALQLDADARQVDAAFDDVQHLSQSCRFRNCRHQGEPGCAVREALPEGRLRSYQKLQREVAREQMGPLERREAVSVWKQRSREARHKLKLKHGD</sequence>
<dbReference type="HAMAP" id="MF_01820">
    <property type="entry name" value="GTPase_RsgA"/>
    <property type="match status" value="1"/>
</dbReference>
<keyword evidence="6 10" id="KW-0378">Hydrolase</keyword>